<name>A0A174WIT3_BACT4</name>
<sequence>MHLFRLTAASCNPLLTMKRNCTNIFGDKDKFAIEAELWQHDESYIFIKKEMDMNGYYLKKIEIISTLTSSCRMVLYTLILMNSFYGLKIQQS</sequence>
<gene>
    <name evidence="1" type="ORF">ERS852557_04492</name>
</gene>
<reference evidence="1 2" key="1">
    <citation type="submission" date="2015-09" db="EMBL/GenBank/DDBJ databases">
        <authorList>
            <consortium name="Pathogen Informatics"/>
        </authorList>
    </citation>
    <scope>NUCLEOTIDE SEQUENCE [LARGE SCALE GENOMIC DNA]</scope>
    <source>
        <strain evidence="1 2">2789STDY5834945</strain>
    </source>
</reference>
<organism evidence="1 2">
    <name type="scientific">Bacteroides thetaiotaomicron</name>
    <dbReference type="NCBI Taxonomy" id="818"/>
    <lineage>
        <taxon>Bacteria</taxon>
        <taxon>Pseudomonadati</taxon>
        <taxon>Bacteroidota</taxon>
        <taxon>Bacteroidia</taxon>
        <taxon>Bacteroidales</taxon>
        <taxon>Bacteroidaceae</taxon>
        <taxon>Bacteroides</taxon>
    </lineage>
</organism>
<protein>
    <submittedName>
        <fullName evidence="1">Uncharacterized protein</fullName>
    </submittedName>
</protein>
<accession>A0A174WIT3</accession>
<evidence type="ECO:0000313" key="1">
    <source>
        <dbReference type="EMBL" id="CUQ43955.1"/>
    </source>
</evidence>
<dbReference type="EMBL" id="CZBI01000009">
    <property type="protein sequence ID" value="CUQ43955.1"/>
    <property type="molecule type" value="Genomic_DNA"/>
</dbReference>
<dbReference type="AlphaFoldDB" id="A0A174WIT3"/>
<evidence type="ECO:0000313" key="2">
    <source>
        <dbReference type="Proteomes" id="UP000095541"/>
    </source>
</evidence>
<dbReference type="Proteomes" id="UP000095541">
    <property type="component" value="Unassembled WGS sequence"/>
</dbReference>
<proteinExistence type="predicted"/>